<dbReference type="PIRSF" id="PIRSF005444">
    <property type="entry name" value="PEMT"/>
    <property type="match status" value="1"/>
</dbReference>
<evidence type="ECO:0000256" key="8">
    <source>
        <dbReference type="ARBA" id="ARBA00022824"/>
    </source>
</evidence>
<dbReference type="PROSITE" id="PS51599">
    <property type="entry name" value="SAM_PEMT_PEM2"/>
    <property type="match status" value="1"/>
</dbReference>
<feature type="topological domain" description="Cytoplasmic" evidence="17">
    <location>
        <begin position="190"/>
        <end position="211"/>
    </location>
</feature>
<feature type="topological domain" description="Lumenal" evidence="17">
    <location>
        <begin position="1"/>
        <end position="22"/>
    </location>
</feature>
<keyword evidence="7 17" id="KW-0812">Transmembrane</keyword>
<evidence type="ECO:0000256" key="14">
    <source>
        <dbReference type="ARBA" id="ARBA00023264"/>
    </source>
</evidence>
<name>G8JQT8_ERECY</name>
<dbReference type="GO" id="GO:0006656">
    <property type="term" value="P:phosphatidylcholine biosynthetic process"/>
    <property type="evidence" value="ECO:0007669"/>
    <property type="project" value="UniProtKB-UniRule"/>
</dbReference>
<dbReference type="InterPro" id="IPR024960">
    <property type="entry name" value="PEMT/MFAP"/>
</dbReference>
<keyword evidence="11 17" id="KW-0496">Mitochondrion</keyword>
<dbReference type="HAMAP" id="MF_03216">
    <property type="entry name" value="PLMT"/>
    <property type="match status" value="1"/>
</dbReference>
<evidence type="ECO:0000256" key="18">
    <source>
        <dbReference type="SAM" id="Phobius"/>
    </source>
</evidence>
<evidence type="ECO:0000256" key="7">
    <source>
        <dbReference type="ARBA" id="ARBA00022692"/>
    </source>
</evidence>
<dbReference type="Gene3D" id="1.20.120.1630">
    <property type="match status" value="1"/>
</dbReference>
<keyword evidence="10 17" id="KW-0443">Lipid metabolism</keyword>
<feature type="transmembrane region" description="Helical" evidence="18">
    <location>
        <begin position="102"/>
        <end position="122"/>
    </location>
</feature>
<evidence type="ECO:0000256" key="6">
    <source>
        <dbReference type="ARBA" id="ARBA00022691"/>
    </source>
</evidence>
<dbReference type="UniPathway" id="UPA00753"/>
<keyword evidence="20" id="KW-1185">Reference proteome</keyword>
<evidence type="ECO:0000256" key="2">
    <source>
        <dbReference type="ARBA" id="ARBA00005189"/>
    </source>
</evidence>
<feature type="binding site" evidence="17">
    <location>
        <begin position="191"/>
        <end position="192"/>
    </location>
    <ligand>
        <name>S-adenosyl-L-methionine</name>
        <dbReference type="ChEBI" id="CHEBI:59789"/>
    </ligand>
</feature>
<gene>
    <name evidence="19" type="ordered locus">Ecym_3611</name>
</gene>
<evidence type="ECO:0000256" key="4">
    <source>
        <dbReference type="ARBA" id="ARBA00022603"/>
    </source>
</evidence>
<accession>G8JQT8</accession>
<keyword evidence="12 17" id="KW-0472">Membrane</keyword>
<comment type="pathway">
    <text evidence="2">Lipid metabolism.</text>
</comment>
<comment type="subcellular location">
    <subcellularLocation>
        <location evidence="17">Endoplasmic reticulum membrane</location>
        <topology evidence="17">Multi-pass membrane protein</topology>
    </subcellularLocation>
    <subcellularLocation>
        <location evidence="17">Mitochondrion membrane</location>
        <topology evidence="17">Multi-pass membrane protein</topology>
    </subcellularLocation>
</comment>
<evidence type="ECO:0000256" key="15">
    <source>
        <dbReference type="ARBA" id="ARBA00051252"/>
    </source>
</evidence>
<evidence type="ECO:0000256" key="17">
    <source>
        <dbReference type="HAMAP-Rule" id="MF_03216"/>
    </source>
</evidence>
<dbReference type="PANTHER" id="PTHR15458:SF5">
    <property type="entry name" value="PHOSPHATIDYLETHANOLAMINE N-METHYLTRANSFERASE"/>
    <property type="match status" value="1"/>
</dbReference>
<dbReference type="GO" id="GO:0031966">
    <property type="term" value="C:mitochondrial membrane"/>
    <property type="evidence" value="ECO:0007669"/>
    <property type="project" value="UniProtKB-SubCell"/>
</dbReference>
<evidence type="ECO:0000256" key="10">
    <source>
        <dbReference type="ARBA" id="ARBA00023098"/>
    </source>
</evidence>
<dbReference type="AlphaFoldDB" id="G8JQT8"/>
<dbReference type="KEGG" id="erc:Ecym_3611"/>
<dbReference type="InParanoid" id="G8JQT8"/>
<keyword evidence="9 17" id="KW-1133">Transmembrane helix</keyword>
<dbReference type="FunFam" id="1.20.120.1630:FF:000005">
    <property type="entry name" value="Phosphatidylethanolamine N-methyltransferase"/>
    <property type="match status" value="1"/>
</dbReference>
<dbReference type="STRING" id="931890.G8JQT8"/>
<evidence type="ECO:0000313" key="19">
    <source>
        <dbReference type="EMBL" id="AET39072.1"/>
    </source>
</evidence>
<feature type="topological domain" description="Cytoplasmic" evidence="17">
    <location>
        <begin position="78"/>
        <end position="104"/>
    </location>
</feature>
<dbReference type="FunCoup" id="G8JQT8">
    <property type="interactions" value="62"/>
</dbReference>
<evidence type="ECO:0000256" key="9">
    <source>
        <dbReference type="ARBA" id="ARBA00022989"/>
    </source>
</evidence>
<organism evidence="19 20">
    <name type="scientific">Eremothecium cymbalariae (strain CBS 270.75 / DBVPG 7215 / KCTC 17166 / NRRL Y-17582)</name>
    <name type="common">Yeast</name>
    <dbReference type="NCBI Taxonomy" id="931890"/>
    <lineage>
        <taxon>Eukaryota</taxon>
        <taxon>Fungi</taxon>
        <taxon>Dikarya</taxon>
        <taxon>Ascomycota</taxon>
        <taxon>Saccharomycotina</taxon>
        <taxon>Saccharomycetes</taxon>
        <taxon>Saccharomycetales</taxon>
        <taxon>Saccharomycetaceae</taxon>
        <taxon>Eremothecium</taxon>
    </lineage>
</organism>
<dbReference type="Pfam" id="PF04191">
    <property type="entry name" value="PEMT"/>
    <property type="match status" value="1"/>
</dbReference>
<evidence type="ECO:0000256" key="16">
    <source>
        <dbReference type="ARBA" id="ARBA00052459"/>
    </source>
</evidence>
<dbReference type="GO" id="GO:0032259">
    <property type="term" value="P:methylation"/>
    <property type="evidence" value="ECO:0007669"/>
    <property type="project" value="UniProtKB-KW"/>
</dbReference>
<evidence type="ECO:0000256" key="11">
    <source>
        <dbReference type="ARBA" id="ARBA00023128"/>
    </source>
</evidence>
<evidence type="ECO:0000256" key="3">
    <source>
        <dbReference type="ARBA" id="ARBA00022516"/>
    </source>
</evidence>
<dbReference type="GeneID" id="11471136"/>
<dbReference type="RefSeq" id="XP_003645889.1">
    <property type="nucleotide sequence ID" value="XM_003645841.1"/>
</dbReference>
<feature type="transmembrane region" description="Helical" evidence="18">
    <location>
        <begin position="28"/>
        <end position="48"/>
    </location>
</feature>
<keyword evidence="5 17" id="KW-0808">Transferase</keyword>
<evidence type="ECO:0000256" key="13">
    <source>
        <dbReference type="ARBA" id="ARBA00023209"/>
    </source>
</evidence>
<keyword evidence="8 17" id="KW-0256">Endoplasmic reticulum</keyword>
<dbReference type="Proteomes" id="UP000006790">
    <property type="component" value="Chromosome 3"/>
</dbReference>
<proteinExistence type="inferred from homology"/>
<comment type="catalytic activity">
    <reaction evidence="16 17">
        <text>a 1,2-diacyl-sn-glycero-3-phospho-N-methylethanolamine + S-adenosyl-L-methionine = a 1,2-diacyl-sn-glycero-3-phospho-N,N-dimethylethanolamine + S-adenosyl-L-homocysteine + H(+)</text>
        <dbReference type="Rhea" id="RHEA:32735"/>
        <dbReference type="ChEBI" id="CHEBI:15378"/>
        <dbReference type="ChEBI" id="CHEBI:57856"/>
        <dbReference type="ChEBI" id="CHEBI:59789"/>
        <dbReference type="ChEBI" id="CHEBI:64572"/>
        <dbReference type="ChEBI" id="CHEBI:64573"/>
        <dbReference type="EC" id="2.1.1.71"/>
    </reaction>
</comment>
<dbReference type="EC" id="2.1.1.71" evidence="17"/>
<keyword evidence="6 17" id="KW-0949">S-adenosyl-L-methionine</keyword>
<dbReference type="GO" id="GO:0005789">
    <property type="term" value="C:endoplasmic reticulum membrane"/>
    <property type="evidence" value="ECO:0007669"/>
    <property type="project" value="UniProtKB-SubCell"/>
</dbReference>
<keyword evidence="13 17" id="KW-0594">Phospholipid biosynthesis</keyword>
<comment type="similarity">
    <text evidence="17">Belongs to the class VI-like SAM-binding methyltransferase superfamily. PEMT/PEM2 methyltransferase family.</text>
</comment>
<comment type="catalytic activity">
    <reaction evidence="15">
        <text>a 1,2-diacyl-sn-glycero-3-phospho-N,N-dimethylethanolamine + S-adenosyl-L-methionine = a 1,2-diacyl-sn-glycero-3-phosphocholine + S-adenosyl-L-homocysteine + H(+)</text>
        <dbReference type="Rhea" id="RHEA:32739"/>
        <dbReference type="ChEBI" id="CHEBI:15378"/>
        <dbReference type="ChEBI" id="CHEBI:57643"/>
        <dbReference type="ChEBI" id="CHEBI:57856"/>
        <dbReference type="ChEBI" id="CHEBI:59789"/>
        <dbReference type="ChEBI" id="CHEBI:64572"/>
        <dbReference type="EC" id="2.1.1.71"/>
    </reaction>
</comment>
<keyword evidence="3 17" id="KW-0444">Lipid biosynthesis</keyword>
<feature type="topological domain" description="Lumenal" evidence="17">
    <location>
        <begin position="45"/>
        <end position="56"/>
    </location>
</feature>
<dbReference type="InterPro" id="IPR007318">
    <property type="entry name" value="Phopholipid_MeTrfase"/>
</dbReference>
<feature type="transmembrane region" description="Helical" evidence="18">
    <location>
        <begin position="60"/>
        <end position="81"/>
    </location>
</feature>
<dbReference type="PANTHER" id="PTHR15458">
    <property type="entry name" value="PHOSPHATIDYLETHANOLAMINE N-METHYLTRANSFERASE"/>
    <property type="match status" value="1"/>
</dbReference>
<evidence type="ECO:0000256" key="1">
    <source>
        <dbReference type="ARBA" id="ARBA00004969"/>
    </source>
</evidence>
<keyword evidence="14 17" id="KW-1208">Phospholipid metabolism</keyword>
<reference evidence="20" key="1">
    <citation type="journal article" date="2012" name="G3 (Bethesda)">
        <title>Pichia sorbitophila, an interspecies yeast hybrid reveals early steps of genome resolution following polyploidization.</title>
        <authorList>
            <person name="Leh Louis V."/>
            <person name="Despons L."/>
            <person name="Friedrich A."/>
            <person name="Martin T."/>
            <person name="Durrens P."/>
            <person name="Casaregola S."/>
            <person name="Neuveglise C."/>
            <person name="Fairhead C."/>
            <person name="Marck C."/>
            <person name="Cruz J.A."/>
            <person name="Straub M.L."/>
            <person name="Kugler V."/>
            <person name="Sacerdot C."/>
            <person name="Uzunov Z."/>
            <person name="Thierry A."/>
            <person name="Weiss S."/>
            <person name="Bleykasten C."/>
            <person name="De Montigny J."/>
            <person name="Jacques N."/>
            <person name="Jung P."/>
            <person name="Lemaire M."/>
            <person name="Mallet S."/>
            <person name="Morel G."/>
            <person name="Richard G.F."/>
            <person name="Sarkar A."/>
            <person name="Savel G."/>
            <person name="Schacherer J."/>
            <person name="Seret M.L."/>
            <person name="Talla E."/>
            <person name="Samson G."/>
            <person name="Jubin C."/>
            <person name="Poulain J."/>
            <person name="Vacherie B."/>
            <person name="Barbe V."/>
            <person name="Pelletier E."/>
            <person name="Sherman D.J."/>
            <person name="Westhof E."/>
            <person name="Weissenbach J."/>
            <person name="Baret P.V."/>
            <person name="Wincker P."/>
            <person name="Gaillardin C."/>
            <person name="Dujon B."/>
            <person name="Souciet J.L."/>
        </authorList>
    </citation>
    <scope>NUCLEOTIDE SEQUENCE [LARGE SCALE GENOMIC DNA]</scope>
    <source>
        <strain evidence="20">CBS 270.75 / DBVPG 7215 / KCTC 17166 / NRRL Y-17582</strain>
    </source>
</reference>
<dbReference type="eggNOG" id="KOG4142">
    <property type="taxonomic scope" value="Eukaryota"/>
</dbReference>
<comment type="caution">
    <text evidence="17">Lacks conserved residue(s) required for the propagation of feature annotation.</text>
</comment>
<dbReference type="OrthoDB" id="8300106at2759"/>
<dbReference type="EMBL" id="CP002499">
    <property type="protein sequence ID" value="AET39072.1"/>
    <property type="molecule type" value="Genomic_DNA"/>
</dbReference>
<dbReference type="GO" id="GO:0000773">
    <property type="term" value="F:phosphatidyl-N-methylethanolamine N-methyltransferase activity"/>
    <property type="evidence" value="ECO:0007669"/>
    <property type="project" value="UniProtKB-UniRule"/>
</dbReference>
<sequence length="211" mass="24011">MGIEDWNLNELLKQAVTDIDSDQQHFRLALFFIVFNPVFWNIVAYAEYRTHFLTKIAGGAHRGCYILAAVIFSLGVVRDYFFNRALDNQVPSQFLEWEYFRPLGSVFFGFGQLLVVTSMWQLGITGTYLGDYFGILMDEKVVAFPFNVCNNPMYVGSALSFLGVALYRARAAGVFLALLMNTMYSIALKFEEPFTAMVYGKRAEEKTKKSS</sequence>
<dbReference type="HOGENOM" id="CLU_086119_0_0_1"/>
<evidence type="ECO:0000313" key="20">
    <source>
        <dbReference type="Proteomes" id="UP000006790"/>
    </source>
</evidence>
<dbReference type="OMA" id="PTFWNIA"/>
<evidence type="ECO:0000256" key="5">
    <source>
        <dbReference type="ARBA" id="ARBA00022679"/>
    </source>
</evidence>
<feature type="binding site" evidence="17">
    <location>
        <begin position="109"/>
        <end position="111"/>
    </location>
    <ligand>
        <name>S-adenosyl-L-methionine</name>
        <dbReference type="ChEBI" id="CHEBI:59789"/>
    </ligand>
</feature>
<keyword evidence="4 17" id="KW-0489">Methyltransferase</keyword>
<comment type="function">
    <text evidence="17">Catalyzes the second two steps of the methylation pathway of phosphatidylcholine biosynthesis, the SAM-dependent methylation of phosphatidylmonomethylethanolamine (PMME) to phosphatidyldimethylethanolamine (PDME) and of PDME to phosphatidylcholine (PC).</text>
</comment>
<feature type="topological domain" description="Lumenal" evidence="17">
    <location>
        <begin position="126"/>
        <end position="168"/>
    </location>
</feature>
<protein>
    <recommendedName>
        <fullName evidence="17">Phosphatidyl-N-methylethanolamine N-methyltransferase</fullName>
        <ecNumber evidence="17">2.1.1.71</ecNumber>
    </recommendedName>
    <alternativeName>
        <fullName evidence="17">Phospholipid methyltransferase</fullName>
        <shortName evidence="17">PLMT</shortName>
    </alternativeName>
</protein>
<comment type="pathway">
    <text evidence="1 17">Phospholipid metabolism; phosphatidylcholine biosynthesis.</text>
</comment>
<evidence type="ECO:0000256" key="12">
    <source>
        <dbReference type="ARBA" id="ARBA00023136"/>
    </source>
</evidence>